<dbReference type="EMBL" id="POUA01000166">
    <property type="protein sequence ID" value="PZG41761.1"/>
    <property type="molecule type" value="Genomic_DNA"/>
</dbReference>
<evidence type="ECO:0000256" key="3">
    <source>
        <dbReference type="ARBA" id="ARBA00022578"/>
    </source>
</evidence>
<evidence type="ECO:0000256" key="1">
    <source>
        <dbReference type="ARBA" id="ARBA00002190"/>
    </source>
</evidence>
<dbReference type="GO" id="GO:0006313">
    <property type="term" value="P:DNA transposition"/>
    <property type="evidence" value="ECO:0007669"/>
    <property type="project" value="InterPro"/>
</dbReference>
<reference evidence="6 7" key="1">
    <citation type="submission" date="2018-01" db="EMBL/GenBank/DDBJ databases">
        <title>Draft genome sequence of Sphaerisporangium sp. 7K107.</title>
        <authorList>
            <person name="Sahin N."/>
            <person name="Saygin H."/>
            <person name="Ay H."/>
        </authorList>
    </citation>
    <scope>NUCLEOTIDE SEQUENCE [LARGE SCALE GENOMIC DNA]</scope>
    <source>
        <strain evidence="6 7">7K107</strain>
    </source>
</reference>
<comment type="caution">
    <text evidence="6">The sequence shown here is derived from an EMBL/GenBank/DDBJ whole genome shotgun (WGS) entry which is preliminary data.</text>
</comment>
<dbReference type="Pfam" id="PF00872">
    <property type="entry name" value="Transposase_mut"/>
    <property type="match status" value="1"/>
</dbReference>
<keyword evidence="7" id="KW-1185">Reference proteome</keyword>
<proteinExistence type="inferred from homology"/>
<gene>
    <name evidence="6" type="ORF">C1I98_20820</name>
</gene>
<accession>A0A2W2G115</accession>
<dbReference type="GO" id="GO:0003677">
    <property type="term" value="F:DNA binding"/>
    <property type="evidence" value="ECO:0007669"/>
    <property type="project" value="UniProtKB-KW"/>
</dbReference>
<evidence type="ECO:0000313" key="7">
    <source>
        <dbReference type="Proteomes" id="UP000248544"/>
    </source>
</evidence>
<evidence type="ECO:0000256" key="4">
    <source>
        <dbReference type="ARBA" id="ARBA00023125"/>
    </source>
</evidence>
<evidence type="ECO:0000256" key="2">
    <source>
        <dbReference type="ARBA" id="ARBA00010961"/>
    </source>
</evidence>
<evidence type="ECO:0008006" key="8">
    <source>
        <dbReference type="Google" id="ProtNLM"/>
    </source>
</evidence>
<dbReference type="InterPro" id="IPR001207">
    <property type="entry name" value="Transposase_mutator"/>
</dbReference>
<evidence type="ECO:0000313" key="6">
    <source>
        <dbReference type="EMBL" id="PZG41761.1"/>
    </source>
</evidence>
<keyword evidence="5" id="KW-0233">DNA recombination</keyword>
<keyword evidence="4" id="KW-0238">DNA-binding</keyword>
<dbReference type="AlphaFoldDB" id="A0A2W2G115"/>
<keyword evidence="3" id="KW-0815">Transposition</keyword>
<evidence type="ECO:0000256" key="5">
    <source>
        <dbReference type="ARBA" id="ARBA00023172"/>
    </source>
</evidence>
<name>A0A2W2G115_9ACTN</name>
<dbReference type="GO" id="GO:0004803">
    <property type="term" value="F:transposase activity"/>
    <property type="evidence" value="ECO:0007669"/>
    <property type="project" value="InterPro"/>
</dbReference>
<comment type="similarity">
    <text evidence="2">Belongs to the transposase mutator family.</text>
</comment>
<protein>
    <recommendedName>
        <fullName evidence="8">Transposase</fullName>
    </recommendedName>
</protein>
<sequence length="175" mass="19867">MVVYRDDVQPSGINGNAQSDIALASEFDLVTSVAVRNENGHRVILRMDKFKIEGDQAMAADSSVPRREWLAQQLQSDALDMLRSMAKTTTEALMSARRRLRRTQYKRVNSHNGYQTRQWDTRVGTIDLTAPKLWAGSYYPDWLLERRRRAEQALISVVATSYDFGRTEPTGRGSG</sequence>
<comment type="function">
    <text evidence="1">Required for the transposition of the insertion element.</text>
</comment>
<organism evidence="6 7">
    <name type="scientific">Spongiactinospora gelatinilytica</name>
    <dbReference type="NCBI Taxonomy" id="2666298"/>
    <lineage>
        <taxon>Bacteria</taxon>
        <taxon>Bacillati</taxon>
        <taxon>Actinomycetota</taxon>
        <taxon>Actinomycetes</taxon>
        <taxon>Streptosporangiales</taxon>
        <taxon>Streptosporangiaceae</taxon>
        <taxon>Spongiactinospora</taxon>
    </lineage>
</organism>
<dbReference type="Proteomes" id="UP000248544">
    <property type="component" value="Unassembled WGS sequence"/>
</dbReference>